<evidence type="ECO:0008006" key="3">
    <source>
        <dbReference type="Google" id="ProtNLM"/>
    </source>
</evidence>
<dbReference type="AlphaFoldDB" id="A0A9X2ZII9"/>
<keyword evidence="2" id="KW-1185">Reference proteome</keyword>
<name>A0A9X2ZII9_9FLAO</name>
<gene>
    <name evidence="1" type="ORF">OIU80_03835</name>
</gene>
<dbReference type="PROSITE" id="PS51257">
    <property type="entry name" value="PROKAR_LIPOPROTEIN"/>
    <property type="match status" value="1"/>
</dbReference>
<accession>A0A9X2ZII9</accession>
<proteinExistence type="predicted"/>
<dbReference type="EMBL" id="JAOZEV010000002">
    <property type="protein sequence ID" value="MCV9931400.1"/>
    <property type="molecule type" value="Genomic_DNA"/>
</dbReference>
<sequence length="163" mass="19132">MDIKLIIRIATLLLLVTVFSCTSIKGTDNLNAYYGDNFYYPGSLDSKKKSINGWVNSYKMGAFYDCLFQGYKNDSIYKLAKKEDLFFETIIPIDKWDKIRADSKKIADNMPVVESHYDDELYKKKKYISATCLCYFASRELDSIAKEEYKLFRKDKNNKEFFE</sequence>
<organism evidence="1 2">
    <name type="scientific">Flavobacterium frigoritolerans</name>
    <dbReference type="NCBI Taxonomy" id="2987686"/>
    <lineage>
        <taxon>Bacteria</taxon>
        <taxon>Pseudomonadati</taxon>
        <taxon>Bacteroidota</taxon>
        <taxon>Flavobacteriia</taxon>
        <taxon>Flavobacteriales</taxon>
        <taxon>Flavobacteriaceae</taxon>
        <taxon>Flavobacterium</taxon>
    </lineage>
</organism>
<reference evidence="1" key="1">
    <citation type="submission" date="2022-10" db="EMBL/GenBank/DDBJ databases">
        <title>Two novel species of Flavobacterium.</title>
        <authorList>
            <person name="Liu Q."/>
            <person name="Xin Y.-H."/>
        </authorList>
    </citation>
    <scope>NUCLEOTIDE SEQUENCE</scope>
    <source>
        <strain evidence="1">LS1R47</strain>
    </source>
</reference>
<protein>
    <recommendedName>
        <fullName evidence="3">Lipoprotein</fullName>
    </recommendedName>
</protein>
<comment type="caution">
    <text evidence="1">The sequence shown here is derived from an EMBL/GenBank/DDBJ whole genome shotgun (WGS) entry which is preliminary data.</text>
</comment>
<evidence type="ECO:0000313" key="2">
    <source>
        <dbReference type="Proteomes" id="UP001151133"/>
    </source>
</evidence>
<evidence type="ECO:0000313" key="1">
    <source>
        <dbReference type="EMBL" id="MCV9931400.1"/>
    </source>
</evidence>
<dbReference type="RefSeq" id="WP_264285730.1">
    <property type="nucleotide sequence ID" value="NZ_JAOZEV010000002.1"/>
</dbReference>
<dbReference type="Proteomes" id="UP001151133">
    <property type="component" value="Unassembled WGS sequence"/>
</dbReference>